<evidence type="ECO:0000256" key="2">
    <source>
        <dbReference type="SAM" id="SignalP"/>
    </source>
</evidence>
<feature type="region of interest" description="Disordered" evidence="1">
    <location>
        <begin position="33"/>
        <end position="80"/>
    </location>
</feature>
<dbReference type="InterPro" id="IPR011330">
    <property type="entry name" value="Glyco_hydro/deAcase_b/a-brl"/>
</dbReference>
<dbReference type="EMBL" id="JAJAGO010000009">
    <property type="protein sequence ID" value="MCT2592304.1"/>
    <property type="molecule type" value="Genomic_DNA"/>
</dbReference>
<proteinExistence type="predicted"/>
<evidence type="ECO:0000313" key="5">
    <source>
        <dbReference type="Proteomes" id="UP001156389"/>
    </source>
</evidence>
<keyword evidence="2" id="KW-0732">Signal</keyword>
<feature type="signal peptide" evidence="2">
    <location>
        <begin position="1"/>
        <end position="22"/>
    </location>
</feature>
<comment type="caution">
    <text evidence="4">The sequence shown here is derived from an EMBL/GenBank/DDBJ whole genome shotgun (WGS) entry which is preliminary data.</text>
</comment>
<dbReference type="PANTHER" id="PTHR10587">
    <property type="entry name" value="GLYCOSYL TRANSFERASE-RELATED"/>
    <property type="match status" value="1"/>
</dbReference>
<feature type="compositionally biased region" description="Low complexity" evidence="1">
    <location>
        <begin position="51"/>
        <end position="64"/>
    </location>
</feature>
<accession>A0ABT2JWM3</accession>
<dbReference type="Gene3D" id="3.20.20.370">
    <property type="entry name" value="Glycoside hydrolase/deacetylase"/>
    <property type="match status" value="1"/>
</dbReference>
<keyword evidence="5" id="KW-1185">Reference proteome</keyword>
<dbReference type="PROSITE" id="PS51677">
    <property type="entry name" value="NODB"/>
    <property type="match status" value="1"/>
</dbReference>
<evidence type="ECO:0000313" key="4">
    <source>
        <dbReference type="EMBL" id="MCT2592304.1"/>
    </source>
</evidence>
<evidence type="ECO:0000259" key="3">
    <source>
        <dbReference type="PROSITE" id="PS51677"/>
    </source>
</evidence>
<reference evidence="4 5" key="1">
    <citation type="submission" date="2021-10" db="EMBL/GenBank/DDBJ databases">
        <title>Streptomyces gossypii sp. nov., isolated from soil collected from cotton field.</title>
        <authorList>
            <person name="Ge X."/>
            <person name="Chen X."/>
            <person name="Liu W."/>
        </authorList>
    </citation>
    <scope>NUCLEOTIDE SEQUENCE [LARGE SCALE GENOMIC DNA]</scope>
    <source>
        <strain evidence="4 5">N2-109</strain>
    </source>
</reference>
<dbReference type="RefSeq" id="WP_260219614.1">
    <property type="nucleotide sequence ID" value="NZ_JAJAGO010000009.1"/>
</dbReference>
<dbReference type="InterPro" id="IPR050248">
    <property type="entry name" value="Polysacc_deacetylase_ArnD"/>
</dbReference>
<dbReference type="SUPFAM" id="SSF88713">
    <property type="entry name" value="Glycoside hydrolase/deacetylase"/>
    <property type="match status" value="1"/>
</dbReference>
<organism evidence="4 5">
    <name type="scientific">Streptomyces gossypii</name>
    <dbReference type="NCBI Taxonomy" id="2883101"/>
    <lineage>
        <taxon>Bacteria</taxon>
        <taxon>Bacillati</taxon>
        <taxon>Actinomycetota</taxon>
        <taxon>Actinomycetes</taxon>
        <taxon>Kitasatosporales</taxon>
        <taxon>Streptomycetaceae</taxon>
        <taxon>Streptomyces</taxon>
    </lineage>
</organism>
<dbReference type="PANTHER" id="PTHR10587:SF134">
    <property type="entry name" value="SECRETED PROTEIN"/>
    <property type="match status" value="1"/>
</dbReference>
<protein>
    <submittedName>
        <fullName evidence="4">Polysaccharide deacetylase family protein</fullName>
    </submittedName>
</protein>
<name>A0ABT2JWM3_9ACTN</name>
<dbReference type="InterPro" id="IPR002509">
    <property type="entry name" value="NODB_dom"/>
</dbReference>
<dbReference type="Pfam" id="PF01522">
    <property type="entry name" value="Polysacc_deac_1"/>
    <property type="match status" value="1"/>
</dbReference>
<evidence type="ECO:0000256" key="1">
    <source>
        <dbReference type="SAM" id="MobiDB-lite"/>
    </source>
</evidence>
<feature type="compositionally biased region" description="Pro residues" evidence="1">
    <location>
        <begin position="68"/>
        <end position="78"/>
    </location>
</feature>
<sequence length="333" mass="36106">MRASRRALAASGIALLATVCAAVEVRAVPGGVRAADEARPAEEAPPGPGAGTRAGTRASTADAGAPGGGPPPFRPAAPAPGLGLAAQLADARFTANALGAHAERIQQRLLAYRRWGLKRPLPARPAPPVLKPRVRDAQLVSRVPTDDKVIFLTVDDGAEKDPEFLELVRELDLPVTSFLTDQEARRGAGYDYFRTLGGMGGTVQNHTLHHPYLPALSYQEQRREICGQQASLKEQFGGPEPRLFRPPYGAYDGNTLRAARDCGLDAVVLWGMEAWAQRIDFQEPGRRLYPGAVILTHYRGVEEWNGSMADMTRRLLRLASEQGYTLARLEDYL</sequence>
<dbReference type="CDD" id="cd10917">
    <property type="entry name" value="CE4_NodB_like_6s_7s"/>
    <property type="match status" value="1"/>
</dbReference>
<dbReference type="Proteomes" id="UP001156389">
    <property type="component" value="Unassembled WGS sequence"/>
</dbReference>
<gene>
    <name evidence="4" type="ORF">LHJ74_20760</name>
</gene>
<feature type="domain" description="NodB homology" evidence="3">
    <location>
        <begin position="148"/>
        <end position="333"/>
    </location>
</feature>
<feature type="chain" id="PRO_5045367179" evidence="2">
    <location>
        <begin position="23"/>
        <end position="333"/>
    </location>
</feature>